<dbReference type="Proteomes" id="UP000321570">
    <property type="component" value="Unassembled WGS sequence"/>
</dbReference>
<organism evidence="1 2">
    <name type="scientific">Hymenolepis diminuta</name>
    <name type="common">Rat tapeworm</name>
    <dbReference type="NCBI Taxonomy" id="6216"/>
    <lineage>
        <taxon>Eukaryota</taxon>
        <taxon>Metazoa</taxon>
        <taxon>Spiralia</taxon>
        <taxon>Lophotrochozoa</taxon>
        <taxon>Platyhelminthes</taxon>
        <taxon>Cestoda</taxon>
        <taxon>Eucestoda</taxon>
        <taxon>Cyclophyllidea</taxon>
        <taxon>Hymenolepididae</taxon>
        <taxon>Hymenolepis</taxon>
    </lineage>
</organism>
<sequence length="113" mass="13099">MDPPGIFKRVYQSISNKDFVDSLVGFAEFHCFQSVGGQNNPRRYLKDPFPVLMALMLIGDDDDSHDALKFGHRHPLHIAHYLAKLRRYLLPICLSQKYSLPMKMNYGRSSPWM</sequence>
<proteinExistence type="predicted"/>
<accession>A0A564YXM2</accession>
<reference evidence="1 2" key="1">
    <citation type="submission" date="2019-07" db="EMBL/GenBank/DDBJ databases">
        <authorList>
            <person name="Jastrzebski P J."/>
            <person name="Paukszto L."/>
            <person name="Jastrzebski P J."/>
        </authorList>
    </citation>
    <scope>NUCLEOTIDE SEQUENCE [LARGE SCALE GENOMIC DNA]</scope>
    <source>
        <strain evidence="1 2">WMS-il1</strain>
    </source>
</reference>
<protein>
    <submittedName>
        <fullName evidence="1">Uncharacterized protein</fullName>
    </submittedName>
</protein>
<keyword evidence="2" id="KW-1185">Reference proteome</keyword>
<evidence type="ECO:0000313" key="1">
    <source>
        <dbReference type="EMBL" id="VUZ52027.1"/>
    </source>
</evidence>
<name>A0A564YXM2_HYMDI</name>
<dbReference type="EMBL" id="CABIJS010000455">
    <property type="protein sequence ID" value="VUZ52027.1"/>
    <property type="molecule type" value="Genomic_DNA"/>
</dbReference>
<dbReference type="AlphaFoldDB" id="A0A564YXM2"/>
<evidence type="ECO:0000313" key="2">
    <source>
        <dbReference type="Proteomes" id="UP000321570"/>
    </source>
</evidence>
<gene>
    <name evidence="1" type="ORF">WMSIL1_LOCUS10624</name>
</gene>